<protein>
    <submittedName>
        <fullName evidence="1">Uncharacterized protein</fullName>
    </submittedName>
</protein>
<organism evidence="1">
    <name type="scientific">bioreactor metagenome</name>
    <dbReference type="NCBI Taxonomy" id="1076179"/>
    <lineage>
        <taxon>unclassified sequences</taxon>
        <taxon>metagenomes</taxon>
        <taxon>ecological metagenomes</taxon>
    </lineage>
</organism>
<dbReference type="EMBL" id="VSSQ01023231">
    <property type="protein sequence ID" value="MPM70039.1"/>
    <property type="molecule type" value="Genomic_DNA"/>
</dbReference>
<gene>
    <name evidence="1" type="ORF">SDC9_116990</name>
</gene>
<accession>A0A645BXC0</accession>
<comment type="caution">
    <text evidence="1">The sequence shown here is derived from an EMBL/GenBank/DDBJ whole genome shotgun (WGS) entry which is preliminary data.</text>
</comment>
<name>A0A645BXC0_9ZZZZ</name>
<sequence length="53" mass="5750">MPVDACVHHRRNGGAVAHAMVGNKPEHTGTIVNHDAIIDGIGRIGPRVLRRFE</sequence>
<evidence type="ECO:0000313" key="1">
    <source>
        <dbReference type="EMBL" id="MPM70039.1"/>
    </source>
</evidence>
<proteinExistence type="predicted"/>
<reference evidence="1" key="1">
    <citation type="submission" date="2019-08" db="EMBL/GenBank/DDBJ databases">
        <authorList>
            <person name="Kucharzyk K."/>
            <person name="Murdoch R.W."/>
            <person name="Higgins S."/>
            <person name="Loffler F."/>
        </authorList>
    </citation>
    <scope>NUCLEOTIDE SEQUENCE</scope>
</reference>
<dbReference type="AlphaFoldDB" id="A0A645BXC0"/>